<protein>
    <recommendedName>
        <fullName evidence="1">Sulfatase-modifying factor enzyme-like domain-containing protein</fullName>
    </recommendedName>
</protein>
<evidence type="ECO:0000259" key="1">
    <source>
        <dbReference type="Pfam" id="PF03781"/>
    </source>
</evidence>
<dbReference type="InterPro" id="IPR042095">
    <property type="entry name" value="SUMF_sf"/>
</dbReference>
<accession>A0A381TVQ7</accession>
<dbReference type="AlphaFoldDB" id="A0A381TVQ7"/>
<sequence>VNKQSYIEPEYIQIPEGSFLMGSKNGSSNEAPIHTVWVDSFAIGKYPVTNREYALFIKMKAYPPPPFWNKPNFSTPDHPVVGTCWYDAITYCNWLKELTEKPYRLPTEAEREKAARGGMKGCEYSWGNKLPGNHLGGRNAYLTIKGTEGKNGYNLYNMSEGIHEWCADWYDPNYYDISPNQNPNGPKRGARRVARGGSWRHLIRFTRCAARSSLTPEKQFSDFGFRCAMNIY</sequence>
<dbReference type="InterPro" id="IPR016187">
    <property type="entry name" value="CTDL_fold"/>
</dbReference>
<dbReference type="SUPFAM" id="SSF56436">
    <property type="entry name" value="C-type lectin-like"/>
    <property type="match status" value="1"/>
</dbReference>
<dbReference type="InterPro" id="IPR051043">
    <property type="entry name" value="Sulfatase_Mod_Factor_Kinase"/>
</dbReference>
<dbReference type="EMBL" id="UINC01005167">
    <property type="protein sequence ID" value="SVA19538.1"/>
    <property type="molecule type" value="Genomic_DNA"/>
</dbReference>
<feature type="non-terminal residue" evidence="2">
    <location>
        <position position="1"/>
    </location>
</feature>
<evidence type="ECO:0000313" key="2">
    <source>
        <dbReference type="EMBL" id="SVA19538.1"/>
    </source>
</evidence>
<dbReference type="PANTHER" id="PTHR23150">
    <property type="entry name" value="SULFATASE MODIFYING FACTOR 1, 2"/>
    <property type="match status" value="1"/>
</dbReference>
<dbReference type="InterPro" id="IPR005532">
    <property type="entry name" value="SUMF_dom"/>
</dbReference>
<dbReference type="Gene3D" id="3.90.1580.10">
    <property type="entry name" value="paralog of FGE (formylglycine-generating enzyme)"/>
    <property type="match status" value="1"/>
</dbReference>
<dbReference type="PANTHER" id="PTHR23150:SF19">
    <property type="entry name" value="FORMYLGLYCINE-GENERATING ENZYME"/>
    <property type="match status" value="1"/>
</dbReference>
<dbReference type="GO" id="GO:0120147">
    <property type="term" value="F:formylglycine-generating oxidase activity"/>
    <property type="evidence" value="ECO:0007669"/>
    <property type="project" value="TreeGrafter"/>
</dbReference>
<proteinExistence type="predicted"/>
<reference evidence="2" key="1">
    <citation type="submission" date="2018-05" db="EMBL/GenBank/DDBJ databases">
        <authorList>
            <person name="Lanie J.A."/>
            <person name="Ng W.-L."/>
            <person name="Kazmierczak K.M."/>
            <person name="Andrzejewski T.M."/>
            <person name="Davidsen T.M."/>
            <person name="Wayne K.J."/>
            <person name="Tettelin H."/>
            <person name="Glass J.I."/>
            <person name="Rusch D."/>
            <person name="Podicherti R."/>
            <person name="Tsui H.-C.T."/>
            <person name="Winkler M.E."/>
        </authorList>
    </citation>
    <scope>NUCLEOTIDE SEQUENCE</scope>
</reference>
<feature type="domain" description="Sulfatase-modifying factor enzyme-like" evidence="1">
    <location>
        <begin position="9"/>
        <end position="228"/>
    </location>
</feature>
<organism evidence="2">
    <name type="scientific">marine metagenome</name>
    <dbReference type="NCBI Taxonomy" id="408172"/>
    <lineage>
        <taxon>unclassified sequences</taxon>
        <taxon>metagenomes</taxon>
        <taxon>ecological metagenomes</taxon>
    </lineage>
</organism>
<name>A0A381TVQ7_9ZZZZ</name>
<dbReference type="Pfam" id="PF03781">
    <property type="entry name" value="FGE-sulfatase"/>
    <property type="match status" value="1"/>
</dbReference>
<gene>
    <name evidence="2" type="ORF">METZ01_LOCUS72392</name>
</gene>